<proteinExistence type="predicted"/>
<evidence type="ECO:0000313" key="1">
    <source>
        <dbReference type="EMBL" id="KAG0498562.1"/>
    </source>
</evidence>
<dbReference type="InterPro" id="IPR008507">
    <property type="entry name" value="DUF789"/>
</dbReference>
<dbReference type="PANTHER" id="PTHR31343">
    <property type="entry name" value="T15D22.8"/>
    <property type="match status" value="1"/>
</dbReference>
<dbReference type="AlphaFoldDB" id="A0A835S291"/>
<dbReference type="EMBL" id="JADCNM010000001">
    <property type="protein sequence ID" value="KAG0502789.1"/>
    <property type="molecule type" value="Genomic_DNA"/>
</dbReference>
<name>A0A835S291_VANPL</name>
<protein>
    <submittedName>
        <fullName evidence="2">Uncharacterized protein</fullName>
    </submittedName>
</protein>
<dbReference type="OrthoDB" id="1896065at2759"/>
<accession>A0A835S291</accession>
<evidence type="ECO:0000313" key="2">
    <source>
        <dbReference type="EMBL" id="KAG0502789.1"/>
    </source>
</evidence>
<keyword evidence="3" id="KW-1185">Reference proteome</keyword>
<evidence type="ECO:0000313" key="3">
    <source>
        <dbReference type="Proteomes" id="UP000636800"/>
    </source>
</evidence>
<sequence>MLTRLEESGSVCNRELESVQEYFTLGDLWNHYNEWSAYGAGVPIHFPENETVVQYYVPYLSAIQVYTTKSLASIRIFGEPSESDSWSDDSESEKLTRSWDAMSMDSALDQDSSWPNNRFGYLYFHYIECSPPWGRTPLVDKVNELSQSYPGLFSFKSTDLLPASWMSVAWYPIYHIPARKNAKDLSASFLTFHTISSSFQDDAFMDSEKYHFISPKMNFGRRDHDTSNCISLSPFGLATYKMQGDIWINPETMDHERMMTLYSAADSWLKQLRVHHHDFNFFVNHFM</sequence>
<organism evidence="2 4">
    <name type="scientific">Vanilla planifolia</name>
    <name type="common">Vanilla</name>
    <dbReference type="NCBI Taxonomy" id="51239"/>
    <lineage>
        <taxon>Eukaryota</taxon>
        <taxon>Viridiplantae</taxon>
        <taxon>Streptophyta</taxon>
        <taxon>Embryophyta</taxon>
        <taxon>Tracheophyta</taxon>
        <taxon>Spermatophyta</taxon>
        <taxon>Magnoliopsida</taxon>
        <taxon>Liliopsida</taxon>
        <taxon>Asparagales</taxon>
        <taxon>Orchidaceae</taxon>
        <taxon>Vanilloideae</taxon>
        <taxon>Vanilleae</taxon>
        <taxon>Vanilla</taxon>
    </lineage>
</organism>
<dbReference type="PANTHER" id="PTHR31343:SF29">
    <property type="entry name" value="DUF789 DOMAIN-CONTAINING PROTEIN"/>
    <property type="match status" value="1"/>
</dbReference>
<comment type="caution">
    <text evidence="2">The sequence shown here is derived from an EMBL/GenBank/DDBJ whole genome shotgun (WGS) entry which is preliminary data.</text>
</comment>
<dbReference type="Proteomes" id="UP000639772">
    <property type="component" value="Chromosome 1"/>
</dbReference>
<evidence type="ECO:0000313" key="4">
    <source>
        <dbReference type="Proteomes" id="UP000639772"/>
    </source>
</evidence>
<dbReference type="Pfam" id="PF05623">
    <property type="entry name" value="DUF789"/>
    <property type="match status" value="1"/>
</dbReference>
<gene>
    <name evidence="2" type="ORF">HPP92_002861</name>
    <name evidence="1" type="ORF">HPP92_003253</name>
</gene>
<dbReference type="EMBL" id="JADCNL010000001">
    <property type="protein sequence ID" value="KAG0498562.1"/>
    <property type="molecule type" value="Genomic_DNA"/>
</dbReference>
<dbReference type="Proteomes" id="UP000636800">
    <property type="component" value="Chromosome 1"/>
</dbReference>
<reference evidence="3 4" key="1">
    <citation type="journal article" date="2020" name="Nat. Food">
        <title>A phased Vanilla planifolia genome enables genetic improvement of flavour and production.</title>
        <authorList>
            <person name="Hasing T."/>
            <person name="Tang H."/>
            <person name="Brym M."/>
            <person name="Khazi F."/>
            <person name="Huang T."/>
            <person name="Chambers A.H."/>
        </authorList>
    </citation>
    <scope>NUCLEOTIDE SEQUENCE [LARGE SCALE GENOMIC DNA]</scope>
    <source>
        <tissue evidence="2">Leaf</tissue>
    </source>
</reference>